<dbReference type="InterPro" id="IPR007321">
    <property type="entry name" value="Transposase_28"/>
</dbReference>
<evidence type="ECO:0000313" key="3">
    <source>
        <dbReference type="EMBL" id="OMO54299.1"/>
    </source>
</evidence>
<dbReference type="AlphaFoldDB" id="A0A1R3G877"/>
<keyword evidence="4" id="KW-1185">Reference proteome</keyword>
<evidence type="ECO:0000313" key="4">
    <source>
        <dbReference type="Proteomes" id="UP000188268"/>
    </source>
</evidence>
<dbReference type="Proteomes" id="UP000188268">
    <property type="component" value="Unassembled WGS sequence"/>
</dbReference>
<name>A0A1R3G877_COCAP</name>
<reference evidence="3 4" key="1">
    <citation type="submission" date="2013-09" db="EMBL/GenBank/DDBJ databases">
        <title>Corchorus capsularis genome sequencing.</title>
        <authorList>
            <person name="Alam M."/>
            <person name="Haque M.S."/>
            <person name="Islam M.S."/>
            <person name="Emdad E.M."/>
            <person name="Islam M.M."/>
            <person name="Ahmed B."/>
            <person name="Halim A."/>
            <person name="Hossen Q.M.M."/>
            <person name="Hossain M.Z."/>
            <person name="Ahmed R."/>
            <person name="Khan M.M."/>
            <person name="Islam R."/>
            <person name="Rashid M.M."/>
            <person name="Khan S.A."/>
            <person name="Rahman M.S."/>
            <person name="Alam M."/>
        </authorList>
    </citation>
    <scope>NUCLEOTIDE SEQUENCE [LARGE SCALE GENOMIC DNA]</scope>
    <source>
        <strain evidence="4">cv. CVL-1</strain>
        <tissue evidence="3">Whole seedling</tissue>
    </source>
</reference>
<feature type="region of interest" description="Disordered" evidence="1">
    <location>
        <begin position="449"/>
        <end position="484"/>
    </location>
</feature>
<gene>
    <name evidence="3" type="ORF">CCACVL1_27909</name>
</gene>
<feature type="domain" description="Transposase (putative) gypsy type" evidence="2">
    <location>
        <begin position="88"/>
        <end position="151"/>
    </location>
</feature>
<protein>
    <submittedName>
        <fullName evidence="3">Transposase (Putative), gypsy type</fullName>
    </submittedName>
</protein>
<feature type="region of interest" description="Disordered" evidence="1">
    <location>
        <begin position="407"/>
        <end position="437"/>
    </location>
</feature>
<evidence type="ECO:0000259" key="2">
    <source>
        <dbReference type="Pfam" id="PF04195"/>
    </source>
</evidence>
<proteinExistence type="predicted"/>
<feature type="compositionally biased region" description="Polar residues" evidence="1">
    <location>
        <begin position="450"/>
        <end position="469"/>
    </location>
</feature>
<dbReference type="Gramene" id="OMO54299">
    <property type="protein sequence ID" value="OMO54299"/>
    <property type="gene ID" value="CCACVL1_27909"/>
</dbReference>
<accession>A0A1R3G877</accession>
<dbReference type="EMBL" id="AWWV01014995">
    <property type="protein sequence ID" value="OMO54299.1"/>
    <property type="molecule type" value="Genomic_DNA"/>
</dbReference>
<dbReference type="OrthoDB" id="1750920at2759"/>
<sequence length="693" mass="78121">MDPKQPKELIEEAIGQYDERCKRKFGDCSNYRTRFLPSAANDVGLVQYKCMCQAGLCSGAHGFQVFNCSKDDRAYNIHCWGRQAFFYKLMFDYGFRLPAHPFIKQFLDFYGVAASQFVPNTWKIVISYLVISIYKGWKPSMSTIRCLFQVQKRGLGWYTLQARQGRKNKLKGPESNRKWKSDFVGIEVSQGTDWSVPVQWRSVRVEDKNEYKSLVLSEEEQEQILYMQNHNHTVEDLCHRTRLYLCLLAPAPDFLEDFRFNKGPKKYSLEPVGPLVFGSVPMIINGRGDDGLDLMIPKSEGNYYVYNLIDGERVLEPNIEPPMFSPEDFSSETAVGKNLVLLATLAQTFGKVKTPPPAIDGSNGDGISFLQLFLLFSGVSASFAEEEMDPAAKKASAAAKAFMEAKFQEKNQSKKRPAPTKPPPTTPAQKKANTRTDVVVVVHPPVQVVSTSKGAPRGSTSCTGDSSKSTPRRDDRPITRKHAAVPTGQKAVDFLADLMERSLKPSVKEDVELVKRLSNEERAAGLLACVNQVCVFAHQLLEPYRPSLLRKDKKLVDLLDESTPTTCAKEARELRENVIHYKRGQDETARDLDTLRMQHSALQKSFDDLDAQHQSILESLKSESSLRQKEKGDFEVYKIQKETEVNDLKVLLDETKLMCDALATEGVNFANSKVAEVLAKIKERHPKLDLSEC</sequence>
<organism evidence="3 4">
    <name type="scientific">Corchorus capsularis</name>
    <name type="common">Jute</name>
    <dbReference type="NCBI Taxonomy" id="210143"/>
    <lineage>
        <taxon>Eukaryota</taxon>
        <taxon>Viridiplantae</taxon>
        <taxon>Streptophyta</taxon>
        <taxon>Embryophyta</taxon>
        <taxon>Tracheophyta</taxon>
        <taxon>Spermatophyta</taxon>
        <taxon>Magnoliopsida</taxon>
        <taxon>eudicotyledons</taxon>
        <taxon>Gunneridae</taxon>
        <taxon>Pentapetalae</taxon>
        <taxon>rosids</taxon>
        <taxon>malvids</taxon>
        <taxon>Malvales</taxon>
        <taxon>Malvaceae</taxon>
        <taxon>Grewioideae</taxon>
        <taxon>Apeibeae</taxon>
        <taxon>Corchorus</taxon>
    </lineage>
</organism>
<dbReference type="Pfam" id="PF04195">
    <property type="entry name" value="Transposase_28"/>
    <property type="match status" value="1"/>
</dbReference>
<comment type="caution">
    <text evidence="3">The sequence shown here is derived from an EMBL/GenBank/DDBJ whole genome shotgun (WGS) entry which is preliminary data.</text>
</comment>
<evidence type="ECO:0000256" key="1">
    <source>
        <dbReference type="SAM" id="MobiDB-lite"/>
    </source>
</evidence>